<organism evidence="1 2">
    <name type="scientific">Kitasatospora atroaurantiaca</name>
    <dbReference type="NCBI Taxonomy" id="285545"/>
    <lineage>
        <taxon>Bacteria</taxon>
        <taxon>Bacillati</taxon>
        <taxon>Actinomycetota</taxon>
        <taxon>Actinomycetes</taxon>
        <taxon>Kitasatosporales</taxon>
        <taxon>Streptomycetaceae</taxon>
        <taxon>Kitasatospora</taxon>
    </lineage>
</organism>
<reference evidence="1 2" key="1">
    <citation type="submission" date="2019-06" db="EMBL/GenBank/DDBJ databases">
        <title>Sequencing the genomes of 1000 actinobacteria strains.</title>
        <authorList>
            <person name="Klenk H.-P."/>
        </authorList>
    </citation>
    <scope>NUCLEOTIDE SEQUENCE [LARGE SCALE GENOMIC DNA]</scope>
    <source>
        <strain evidence="1 2">DSM 41649</strain>
    </source>
</reference>
<name>A0A561ESA0_9ACTN</name>
<dbReference type="Proteomes" id="UP000318416">
    <property type="component" value="Unassembled WGS sequence"/>
</dbReference>
<sequence length="166" mass="18009">MGLEIKTNSSGLQYTVKRNASPADDAAAQKKAAIRQGKTTAGQVTPNGTSVYNNYYSPTCGNAWLRVTEGNHLDLTVDSGFELNSGSAAWSYRWAVILVDQGGSSRIQWGPNGLADQQNWTGHRYAPNLTAGWGYAHIDSPFSYAVLDDASTCNAYPVQVSYHIWS</sequence>
<dbReference type="EMBL" id="VIVR01000001">
    <property type="protein sequence ID" value="TWE18479.1"/>
    <property type="molecule type" value="Genomic_DNA"/>
</dbReference>
<evidence type="ECO:0000313" key="2">
    <source>
        <dbReference type="Proteomes" id="UP000318416"/>
    </source>
</evidence>
<proteinExistence type="predicted"/>
<protein>
    <submittedName>
        <fullName evidence="1">Uncharacterized protein</fullName>
    </submittedName>
</protein>
<dbReference type="AlphaFoldDB" id="A0A561ESA0"/>
<accession>A0A561ESA0</accession>
<dbReference type="RefSeq" id="WP_145791786.1">
    <property type="nucleotide sequence ID" value="NZ_BAAABR010000006.1"/>
</dbReference>
<keyword evidence="2" id="KW-1185">Reference proteome</keyword>
<evidence type="ECO:0000313" key="1">
    <source>
        <dbReference type="EMBL" id="TWE18479.1"/>
    </source>
</evidence>
<gene>
    <name evidence="1" type="ORF">FB465_3555</name>
</gene>
<comment type="caution">
    <text evidence="1">The sequence shown here is derived from an EMBL/GenBank/DDBJ whole genome shotgun (WGS) entry which is preliminary data.</text>
</comment>